<dbReference type="SUPFAM" id="SSF52540">
    <property type="entry name" value="P-loop containing nucleoside triphosphate hydrolases"/>
    <property type="match status" value="2"/>
</dbReference>
<evidence type="ECO:0000256" key="3">
    <source>
        <dbReference type="ARBA" id="ARBA00012654"/>
    </source>
</evidence>
<name>A0A0X3BLP7_9EURY</name>
<evidence type="ECO:0000256" key="9">
    <source>
        <dbReference type="ARBA" id="ARBA00022840"/>
    </source>
</evidence>
<evidence type="ECO:0000256" key="4">
    <source>
        <dbReference type="ARBA" id="ARBA00022722"/>
    </source>
</evidence>
<evidence type="ECO:0000256" key="7">
    <source>
        <dbReference type="ARBA" id="ARBA00022759"/>
    </source>
</evidence>
<gene>
    <name evidence="12" type="ORF">MMAB1_1251</name>
</gene>
<keyword evidence="7" id="KW-0255">Endonuclease</keyword>
<keyword evidence="4" id="KW-0540">Nuclease</keyword>
<dbReference type="InterPro" id="IPR055180">
    <property type="entry name" value="HsdR_RecA-like_helicase_dom_2"/>
</dbReference>
<evidence type="ECO:0000313" key="12">
    <source>
        <dbReference type="EMBL" id="CVK32464.1"/>
    </source>
</evidence>
<comment type="catalytic activity">
    <reaction evidence="1">
        <text>Endonucleolytic cleavage of DNA to give random double-stranded fragments with terminal 5'-phosphates, ATP is simultaneously hydrolyzed.</text>
        <dbReference type="EC" id="3.1.21.3"/>
    </reaction>
</comment>
<dbReference type="GO" id="GO:0009035">
    <property type="term" value="F:type I site-specific deoxyribonuclease activity"/>
    <property type="evidence" value="ECO:0007669"/>
    <property type="project" value="UniProtKB-EC"/>
</dbReference>
<feature type="domain" description="Helicase ATP-binding" evidence="11">
    <location>
        <begin position="251"/>
        <end position="463"/>
    </location>
</feature>
<evidence type="ECO:0000256" key="5">
    <source>
        <dbReference type="ARBA" id="ARBA00022741"/>
    </source>
</evidence>
<keyword evidence="6" id="KW-0680">Restriction system</keyword>
<organism evidence="12 13">
    <name type="scientific">Methanoculleus bourgensis</name>
    <dbReference type="NCBI Taxonomy" id="83986"/>
    <lineage>
        <taxon>Archaea</taxon>
        <taxon>Methanobacteriati</taxon>
        <taxon>Methanobacteriota</taxon>
        <taxon>Stenosarchaea group</taxon>
        <taxon>Methanomicrobia</taxon>
        <taxon>Methanomicrobiales</taxon>
        <taxon>Methanomicrobiaceae</taxon>
        <taxon>Methanoculleus</taxon>
    </lineage>
</organism>
<dbReference type="PANTHER" id="PTHR30195">
    <property type="entry name" value="TYPE I SITE-SPECIFIC DEOXYRIBONUCLEASE PROTEIN SUBUNIT M AND R"/>
    <property type="match status" value="1"/>
</dbReference>
<dbReference type="Pfam" id="PF04313">
    <property type="entry name" value="HSDR_N"/>
    <property type="match status" value="1"/>
</dbReference>
<dbReference type="OrthoDB" id="11429at2157"/>
<dbReference type="Gene3D" id="3.90.1570.50">
    <property type="match status" value="1"/>
</dbReference>
<evidence type="ECO:0000256" key="2">
    <source>
        <dbReference type="ARBA" id="ARBA00008598"/>
    </source>
</evidence>
<keyword evidence="8" id="KW-0378">Hydrolase</keyword>
<comment type="similarity">
    <text evidence="2">Belongs to the HsdR family.</text>
</comment>
<keyword evidence="10" id="KW-0238">DNA-binding</keyword>
<evidence type="ECO:0000256" key="10">
    <source>
        <dbReference type="ARBA" id="ARBA00023125"/>
    </source>
</evidence>
<dbReference type="Gene3D" id="3.40.50.300">
    <property type="entry name" value="P-loop containing nucleotide triphosphate hydrolases"/>
    <property type="match status" value="3"/>
</dbReference>
<dbReference type="GO" id="GO:0120545">
    <property type="term" value="F:nucleic acid conformation isomerase activity"/>
    <property type="evidence" value="ECO:0007669"/>
    <property type="project" value="UniProtKB-ARBA"/>
</dbReference>
<dbReference type="InterPro" id="IPR014001">
    <property type="entry name" value="Helicase_ATP-bd"/>
</dbReference>
<dbReference type="InterPro" id="IPR040980">
    <property type="entry name" value="SWI2_SNF2"/>
</dbReference>
<keyword evidence="5" id="KW-0547">Nucleotide-binding</keyword>
<evidence type="ECO:0000313" key="13">
    <source>
        <dbReference type="Proteomes" id="UP000069850"/>
    </source>
</evidence>
<sequence>MKSLESKLVEMPLIELLKNDGWTYISGDDLARDSFKEPLLTAVLARKIHEINSNLDLEDTEVWHAIRELQMRGDGPENQKKILQFFQRGVPIRIEKLREVRYVRLFDYAKPSNNTFIVSNQVIHEGSGEQDDGRKRNDIILYINGIPLVNIECKTPASLTENWTNAYKQIKEYEQTIPELYKYVQIGIAAEQVFKYFPIVPWQREVEVDEWRLEEEGFDPMDAAAEMLRPERLLDLIQNFLFIRREFGEEKKVLPRYIQYRAANKMVQRVLDNLAGKTEKNKGLIWHWQGTGKTLTMIFAANKLYFHPALQNPTIFFVVDRIDLEEQLYAEYNALSTVQPEIIGSSEELRSVLQHDDGKGKRGIMITLIHKFRPEELKELGEELEKAKSSIVGRKNVIVFIDEGHRSQYGLLAAQMKAIFKNAFFFALTGTPIQKTGNRDTYKEFGYPDDDDYYLDRYFIKDSIDDGYSVKIAYQPRLEKEEGIHLNKEMLKTFLEVELEEIPESYRENVEDGIKRRLNTINLFLENPARIERVVADIARDFTENVDGKFKAMVVAASRKACVRYKRALDKLLLPKVSEVVMTHTDGDDEEIRIYTEELKKRYGTTDTEAINKTVRENFRDEKDLPKILIVTSKLLTGFDAPILQTMYLDKPLKEHRLLQAIARTNRPYKGVKEAGLILDYIGILKEIKTALENYSETDLEGALYSMGSIKEEFGRLMAELLEVFKDVEVRSYQKETISKAIEVLTTDEEVGESFLKTYRHARKIFELLGSDALALKWFEDYKWFSTVYSIYIRRVLRDQPNYTRDVQKYFEKTVKYVHRTTEIQGIERTLPVLELDSEYLKKLEEQVTNKKDRAANIVFTLNRFRLTDKRRTPIDETIFDRIEGLIALWREKTKDYGKIYQEGATIIQEMQSLDQRQKELGLSDLEYAFLLDVEQTWGANETLIDDVKVLCADLSDDMFPGWIAQVSAKKGIEQKVRRFVRRYGKQHRKSIDEIDILYVKMIDSVREYGNIR</sequence>
<dbReference type="KEGG" id="mema:MMAB1_1251"/>
<evidence type="ECO:0000256" key="6">
    <source>
        <dbReference type="ARBA" id="ARBA00022747"/>
    </source>
</evidence>
<reference evidence="12 13" key="1">
    <citation type="submission" date="2016-01" db="EMBL/GenBank/DDBJ databases">
        <authorList>
            <person name="Manzoor S."/>
        </authorList>
    </citation>
    <scope>NUCLEOTIDE SEQUENCE [LARGE SCALE GENOMIC DNA]</scope>
    <source>
        <strain evidence="12">Methanoculleus sp MAB1</strain>
    </source>
</reference>
<dbReference type="CDD" id="cd18800">
    <property type="entry name" value="SF2_C_EcoR124I-like"/>
    <property type="match status" value="1"/>
</dbReference>
<keyword evidence="9" id="KW-0067">ATP-binding</keyword>
<accession>A0A0X3BLP7</accession>
<dbReference type="GO" id="GO:0005524">
    <property type="term" value="F:ATP binding"/>
    <property type="evidence" value="ECO:0007669"/>
    <property type="project" value="UniProtKB-KW"/>
</dbReference>
<dbReference type="NCBIfam" id="TIGR00348">
    <property type="entry name" value="hsdR"/>
    <property type="match status" value="1"/>
</dbReference>
<dbReference type="GO" id="GO:0003677">
    <property type="term" value="F:DNA binding"/>
    <property type="evidence" value="ECO:0007669"/>
    <property type="project" value="UniProtKB-KW"/>
</dbReference>
<dbReference type="PANTHER" id="PTHR30195:SF15">
    <property type="entry name" value="TYPE I RESTRICTION ENZYME HINDI ENDONUCLEASE SUBUNIT"/>
    <property type="match status" value="1"/>
</dbReference>
<dbReference type="InterPro" id="IPR051268">
    <property type="entry name" value="Type-I_R_enzyme_R_subunit"/>
</dbReference>
<dbReference type="GO" id="GO:0009307">
    <property type="term" value="P:DNA restriction-modification system"/>
    <property type="evidence" value="ECO:0007669"/>
    <property type="project" value="UniProtKB-KW"/>
</dbReference>
<dbReference type="GeneID" id="27137163"/>
<evidence type="ECO:0000259" key="11">
    <source>
        <dbReference type="SMART" id="SM00487"/>
    </source>
</evidence>
<dbReference type="Proteomes" id="UP000069850">
    <property type="component" value="Chromosome 1"/>
</dbReference>
<dbReference type="SMART" id="SM00487">
    <property type="entry name" value="DEXDc"/>
    <property type="match status" value="1"/>
</dbReference>
<dbReference type="RefSeq" id="WP_062262880.1">
    <property type="nucleotide sequence ID" value="NZ_LT158599.1"/>
</dbReference>
<evidence type="ECO:0000256" key="1">
    <source>
        <dbReference type="ARBA" id="ARBA00000851"/>
    </source>
</evidence>
<dbReference type="InterPro" id="IPR004473">
    <property type="entry name" value="Restrct_endonuc_typeI_HsdR"/>
</dbReference>
<dbReference type="Pfam" id="PF18766">
    <property type="entry name" value="SWI2_SNF2"/>
    <property type="match status" value="1"/>
</dbReference>
<evidence type="ECO:0000256" key="8">
    <source>
        <dbReference type="ARBA" id="ARBA00022801"/>
    </source>
</evidence>
<dbReference type="AlphaFoldDB" id="A0A0X3BLP7"/>
<dbReference type="Pfam" id="PF22679">
    <property type="entry name" value="T1R_D3-like"/>
    <property type="match status" value="1"/>
</dbReference>
<proteinExistence type="inferred from homology"/>
<dbReference type="CDD" id="cd22332">
    <property type="entry name" value="HsdR_N"/>
    <property type="match status" value="1"/>
</dbReference>
<dbReference type="EMBL" id="LT158599">
    <property type="protein sequence ID" value="CVK32464.1"/>
    <property type="molecule type" value="Genomic_DNA"/>
</dbReference>
<dbReference type="EC" id="3.1.21.3" evidence="3"/>
<protein>
    <recommendedName>
        <fullName evidence="3">type I site-specific deoxyribonuclease</fullName>
        <ecNumber evidence="3">3.1.21.3</ecNumber>
    </recommendedName>
</protein>
<dbReference type="InterPro" id="IPR007409">
    <property type="entry name" value="Restrct_endonuc_type1_HsdR_N"/>
</dbReference>
<dbReference type="REBASE" id="139853">
    <property type="entry name" value="MspMAB1ORF1246P"/>
</dbReference>
<dbReference type="InterPro" id="IPR027417">
    <property type="entry name" value="P-loop_NTPase"/>
</dbReference>